<keyword evidence="5" id="KW-0598">Phosphotransferase system</keyword>
<dbReference type="Proteomes" id="UP001276902">
    <property type="component" value="Unassembled WGS sequence"/>
</dbReference>
<dbReference type="InterPro" id="IPR003501">
    <property type="entry name" value="PTS_EIIB_2/3"/>
</dbReference>
<evidence type="ECO:0000256" key="3">
    <source>
        <dbReference type="ARBA" id="ARBA00022597"/>
    </source>
</evidence>
<feature type="domain" description="PTS EIIB type-3" evidence="8">
    <location>
        <begin position="1"/>
        <end position="100"/>
    </location>
</feature>
<dbReference type="SUPFAM" id="SSF52794">
    <property type="entry name" value="PTS system IIB component-like"/>
    <property type="match status" value="1"/>
</dbReference>
<dbReference type="GO" id="GO:0008982">
    <property type="term" value="F:protein-N(PI)-phosphohistidine-sugar phosphotransferase activity"/>
    <property type="evidence" value="ECO:0007669"/>
    <property type="project" value="InterPro"/>
</dbReference>
<keyword evidence="2" id="KW-0597">Phosphoprotein</keyword>
<evidence type="ECO:0000313" key="11">
    <source>
        <dbReference type="Proteomes" id="UP000247612"/>
    </source>
</evidence>
<comment type="caution">
    <text evidence="9">The sequence shown here is derived from an EMBL/GenBank/DDBJ whole genome shotgun (WGS) entry which is preliminary data.</text>
</comment>
<dbReference type="PROSITE" id="PS51100">
    <property type="entry name" value="PTS_EIIB_TYPE_3"/>
    <property type="match status" value="1"/>
</dbReference>
<sequence length="100" mass="10659">MKKIVLLCAGGMSTSILVNKMKAHAASIGKEFDIDAFSIDSAANVAKDADCVLLGPQVSYRKSDVAQYVSCPIDAIDMMAYGLMDGKKVLLQALKLMGDE</sequence>
<keyword evidence="3 9" id="KW-0762">Sugar transport</keyword>
<accession>A0A2V2F123</accession>
<evidence type="ECO:0000256" key="1">
    <source>
        <dbReference type="ARBA" id="ARBA00022448"/>
    </source>
</evidence>
<dbReference type="Gene3D" id="3.40.50.2300">
    <property type="match status" value="1"/>
</dbReference>
<gene>
    <name evidence="10" type="ORF">DES51_104232</name>
    <name evidence="9" type="ORF">MQE39_09420</name>
</gene>
<reference evidence="9" key="2">
    <citation type="submission" date="2022-03" db="EMBL/GenBank/DDBJ databases">
        <title>First case of bacteraemia caused by Dielma fastidiosa in a patient hospitalised with diverticulitis.</title>
        <authorList>
            <person name="Forman-Ankjaer B."/>
            <person name="Hvid-Jensen F."/>
            <person name="Kobel C.M."/>
            <person name="Greve T."/>
        </authorList>
    </citation>
    <scope>NUCLEOTIDE SEQUENCE</scope>
    <source>
        <strain evidence="9">AUH_DF_2021</strain>
    </source>
</reference>
<reference evidence="10 11" key="1">
    <citation type="submission" date="2018-05" db="EMBL/GenBank/DDBJ databases">
        <title>Genomic Encyclopedia of Type Strains, Phase IV (KMG-IV): sequencing the most valuable type-strain genomes for metagenomic binning, comparative biology and taxonomic classification.</title>
        <authorList>
            <person name="Goeker M."/>
        </authorList>
    </citation>
    <scope>NUCLEOTIDE SEQUENCE [LARGE SCALE GENOMIC DNA]</scope>
    <source>
        <strain evidence="10 11">JC118</strain>
    </source>
</reference>
<evidence type="ECO:0000259" key="8">
    <source>
        <dbReference type="PROSITE" id="PS51100"/>
    </source>
</evidence>
<evidence type="ECO:0000256" key="6">
    <source>
        <dbReference type="ARBA" id="ARBA00022777"/>
    </source>
</evidence>
<feature type="modified residue" description="Phosphocysteine; by EIIA" evidence="7">
    <location>
        <position position="8"/>
    </location>
</feature>
<dbReference type="Proteomes" id="UP000247612">
    <property type="component" value="Unassembled WGS sequence"/>
</dbReference>
<name>A0A2V2F123_9FIRM</name>
<dbReference type="InterPro" id="IPR013012">
    <property type="entry name" value="PTS_EIIB_3"/>
</dbReference>
<evidence type="ECO:0000313" key="9">
    <source>
        <dbReference type="EMBL" id="MDY5168333.1"/>
    </source>
</evidence>
<dbReference type="GO" id="GO:0009401">
    <property type="term" value="P:phosphoenolpyruvate-dependent sugar phosphotransferase system"/>
    <property type="evidence" value="ECO:0007669"/>
    <property type="project" value="UniProtKB-KW"/>
</dbReference>
<evidence type="ECO:0000256" key="4">
    <source>
        <dbReference type="ARBA" id="ARBA00022679"/>
    </source>
</evidence>
<dbReference type="GO" id="GO:0016301">
    <property type="term" value="F:kinase activity"/>
    <property type="evidence" value="ECO:0007669"/>
    <property type="project" value="UniProtKB-KW"/>
</dbReference>
<keyword evidence="11" id="KW-1185">Reference proteome</keyword>
<dbReference type="PANTHER" id="PTHR34581:SF2">
    <property type="entry name" value="PTS SYSTEM N,N'-DIACETYLCHITOBIOSE-SPECIFIC EIIB COMPONENT"/>
    <property type="match status" value="1"/>
</dbReference>
<dbReference type="PANTHER" id="PTHR34581">
    <property type="entry name" value="PTS SYSTEM N,N'-DIACETYLCHITOBIOSE-SPECIFIC EIIB COMPONENT"/>
    <property type="match status" value="1"/>
</dbReference>
<keyword evidence="4" id="KW-0808">Transferase</keyword>
<dbReference type="OrthoDB" id="2186177at2"/>
<dbReference type="CDD" id="cd05564">
    <property type="entry name" value="PTS_IIB_chitobiose_lichenan"/>
    <property type="match status" value="1"/>
</dbReference>
<dbReference type="GeneID" id="94440905"/>
<dbReference type="InterPro" id="IPR036095">
    <property type="entry name" value="PTS_EIIB-like_sf"/>
</dbReference>
<dbReference type="STRING" id="1034346.GCA_000313565_01723"/>
<dbReference type="EMBL" id="JALDAW010000013">
    <property type="protein sequence ID" value="MDY5168333.1"/>
    <property type="molecule type" value="Genomic_DNA"/>
</dbReference>
<dbReference type="AlphaFoldDB" id="A0A2V2F123"/>
<proteinExistence type="predicted"/>
<keyword evidence="1" id="KW-0813">Transport</keyword>
<dbReference type="Pfam" id="PF02302">
    <property type="entry name" value="PTS_IIB"/>
    <property type="match status" value="1"/>
</dbReference>
<organism evidence="9 12">
    <name type="scientific">Dielma fastidiosa</name>
    <dbReference type="NCBI Taxonomy" id="1034346"/>
    <lineage>
        <taxon>Bacteria</taxon>
        <taxon>Bacillati</taxon>
        <taxon>Bacillota</taxon>
        <taxon>Erysipelotrichia</taxon>
        <taxon>Erysipelotrichales</taxon>
        <taxon>Erysipelotrichaceae</taxon>
        <taxon>Dielma</taxon>
    </lineage>
</organism>
<dbReference type="EMBL" id="QJKH01000004">
    <property type="protein sequence ID" value="PXX80225.1"/>
    <property type="molecule type" value="Genomic_DNA"/>
</dbReference>
<evidence type="ECO:0000256" key="5">
    <source>
        <dbReference type="ARBA" id="ARBA00022683"/>
    </source>
</evidence>
<protein>
    <submittedName>
        <fullName evidence="9">PTS sugar transporter subunit IIB</fullName>
    </submittedName>
    <submittedName>
        <fullName evidence="10">PTS system cellobiose-specific IIB component</fullName>
    </submittedName>
</protein>
<dbReference type="InterPro" id="IPR051819">
    <property type="entry name" value="PTS_sugar-specific_EIIB"/>
</dbReference>
<evidence type="ECO:0000256" key="2">
    <source>
        <dbReference type="ARBA" id="ARBA00022553"/>
    </source>
</evidence>
<evidence type="ECO:0000256" key="7">
    <source>
        <dbReference type="PROSITE-ProRule" id="PRU00423"/>
    </source>
</evidence>
<keyword evidence="6" id="KW-0418">Kinase</keyword>
<evidence type="ECO:0000313" key="10">
    <source>
        <dbReference type="EMBL" id="PXX80225.1"/>
    </source>
</evidence>
<evidence type="ECO:0000313" key="12">
    <source>
        <dbReference type="Proteomes" id="UP001276902"/>
    </source>
</evidence>
<dbReference type="RefSeq" id="WP_022938028.1">
    <property type="nucleotide sequence ID" value="NZ_BAABZA010000006.1"/>
</dbReference>